<dbReference type="STRING" id="29139.ENSVURP00010004368"/>
<dbReference type="PRINTS" id="PR01777">
    <property type="entry name" value="INTERFERONGR"/>
</dbReference>
<feature type="region of interest" description="Disordered" evidence="17">
    <location>
        <begin position="336"/>
        <end position="357"/>
    </location>
</feature>
<accession>A0A4X2JXG7</accession>
<gene>
    <name evidence="22" type="primary">IFNGR1</name>
</gene>
<evidence type="ECO:0000256" key="12">
    <source>
        <dbReference type="ARBA" id="ARBA00023180"/>
    </source>
</evidence>
<keyword evidence="3" id="KW-1003">Cell membrane</keyword>
<evidence type="ECO:0000259" key="21">
    <source>
        <dbReference type="Pfam" id="PF07140"/>
    </source>
</evidence>
<dbReference type="GeneTree" id="ENSGT00510000048929"/>
<keyword evidence="5 18" id="KW-0812">Transmembrane</keyword>
<dbReference type="GO" id="GO:0019955">
    <property type="term" value="F:cytokine binding"/>
    <property type="evidence" value="ECO:0007669"/>
    <property type="project" value="InterPro"/>
</dbReference>
<feature type="domain" description="Fibronectin type-III" evidence="20">
    <location>
        <begin position="26"/>
        <end position="120"/>
    </location>
</feature>
<dbReference type="InterPro" id="IPR036116">
    <property type="entry name" value="FN3_sf"/>
</dbReference>
<evidence type="ECO:0000256" key="16">
    <source>
        <dbReference type="ARBA" id="ARBA00082025"/>
    </source>
</evidence>
<evidence type="ECO:0000256" key="7">
    <source>
        <dbReference type="ARBA" id="ARBA00022843"/>
    </source>
</evidence>
<evidence type="ECO:0000256" key="1">
    <source>
        <dbReference type="ARBA" id="ARBA00004251"/>
    </source>
</evidence>
<dbReference type="InterPro" id="IPR008355">
    <property type="entry name" value="Interferon_gamma_rcpt_asu"/>
</dbReference>
<name>A0A4X2JXG7_VOMUR</name>
<dbReference type="GO" id="GO:0005886">
    <property type="term" value="C:plasma membrane"/>
    <property type="evidence" value="ECO:0007669"/>
    <property type="project" value="UniProtKB-SubCell"/>
</dbReference>
<dbReference type="InterPro" id="IPR021126">
    <property type="entry name" value="IFN_gamma_rc_D2_pox/mammal"/>
</dbReference>
<evidence type="ECO:0000313" key="22">
    <source>
        <dbReference type="Ensembl" id="ENSVURP00010004368.1"/>
    </source>
</evidence>
<dbReference type="GeneID" id="114034931"/>
<dbReference type="InterPro" id="IPR050650">
    <property type="entry name" value="Type-II_Cytokine-TF_Rcpt"/>
</dbReference>
<keyword evidence="12" id="KW-0325">Glycoprotein</keyword>
<dbReference type="Pfam" id="PF07140">
    <property type="entry name" value="IFNGR1_D2"/>
    <property type="match status" value="1"/>
</dbReference>
<keyword evidence="4" id="KW-0597">Phosphoprotein</keyword>
<dbReference type="Pfam" id="PF01108">
    <property type="entry name" value="Tissue_fac"/>
    <property type="match status" value="1"/>
</dbReference>
<feature type="region of interest" description="Disordered" evidence="17">
    <location>
        <begin position="428"/>
        <end position="449"/>
    </location>
</feature>
<comment type="subunit">
    <text evidence="14">Monomer. Heterodimer with IFNGR2, to form the IFNG receptor complex. Interacts with JAK1. Interacts (when phosphorylated) with STAT1. Interacts with SOCS1.</text>
</comment>
<evidence type="ECO:0000259" key="20">
    <source>
        <dbReference type="Pfam" id="PF01108"/>
    </source>
</evidence>
<keyword evidence="7" id="KW-0832">Ubl conjugation</keyword>
<dbReference type="InterPro" id="IPR013783">
    <property type="entry name" value="Ig-like_fold"/>
</dbReference>
<dbReference type="GO" id="GO:0060333">
    <property type="term" value="P:type II interferon-mediated signaling pathway"/>
    <property type="evidence" value="ECO:0007669"/>
    <property type="project" value="InterPro"/>
</dbReference>
<evidence type="ECO:0000256" key="15">
    <source>
        <dbReference type="ARBA" id="ARBA00069555"/>
    </source>
</evidence>
<protein>
    <recommendedName>
        <fullName evidence="15">Interferon gamma receptor 1</fullName>
    </recommendedName>
    <alternativeName>
        <fullName evidence="16">Interferon gamma receptor alpha-chain</fullName>
    </alternativeName>
</protein>
<feature type="signal peptide" evidence="19">
    <location>
        <begin position="1"/>
        <end position="27"/>
    </location>
</feature>
<feature type="chain" id="PRO_5021480494" description="Interferon gamma receptor 1" evidence="19">
    <location>
        <begin position="28"/>
        <end position="492"/>
    </location>
</feature>
<dbReference type="AlphaFoldDB" id="A0A4X2JXG7"/>
<keyword evidence="13" id="KW-0393">Immunoglobulin domain</keyword>
<feature type="transmembrane region" description="Helical" evidence="18">
    <location>
        <begin position="261"/>
        <end position="284"/>
    </location>
</feature>
<evidence type="ECO:0000256" key="2">
    <source>
        <dbReference type="ARBA" id="ARBA00005399"/>
    </source>
</evidence>
<dbReference type="PANTHER" id="PTHR20859:SF5">
    <property type="entry name" value="INTERFERON GAMMA RECEPTOR 1"/>
    <property type="match status" value="1"/>
</dbReference>
<comment type="similarity">
    <text evidence="2">Belongs to the type II cytokine receptor family.</text>
</comment>
<feature type="domain" description="Interferon gamma receptor D2" evidence="21">
    <location>
        <begin position="140"/>
        <end position="248"/>
    </location>
</feature>
<dbReference type="PANTHER" id="PTHR20859">
    <property type="entry name" value="INTERFERON/INTERLEUKIN RECEPTOR"/>
    <property type="match status" value="1"/>
</dbReference>
<reference evidence="22" key="2">
    <citation type="submission" date="2025-08" db="UniProtKB">
        <authorList>
            <consortium name="Ensembl"/>
        </authorList>
    </citation>
    <scope>IDENTIFICATION</scope>
</reference>
<dbReference type="OMA" id="NIMLPKS"/>
<dbReference type="Ensembl" id="ENSVURT00010004967.1">
    <property type="protein sequence ID" value="ENSVURP00010004368.1"/>
    <property type="gene ID" value="ENSVURG00010003490.1"/>
</dbReference>
<evidence type="ECO:0000256" key="14">
    <source>
        <dbReference type="ARBA" id="ARBA00063248"/>
    </source>
</evidence>
<comment type="subcellular location">
    <subcellularLocation>
        <location evidence="1">Cell membrane</location>
        <topology evidence="1">Single-pass type I membrane protein</topology>
    </subcellularLocation>
</comment>
<organism evidence="22 23">
    <name type="scientific">Vombatus ursinus</name>
    <name type="common">Common wombat</name>
    <dbReference type="NCBI Taxonomy" id="29139"/>
    <lineage>
        <taxon>Eukaryota</taxon>
        <taxon>Metazoa</taxon>
        <taxon>Chordata</taxon>
        <taxon>Craniata</taxon>
        <taxon>Vertebrata</taxon>
        <taxon>Euteleostomi</taxon>
        <taxon>Mammalia</taxon>
        <taxon>Metatheria</taxon>
        <taxon>Diprotodontia</taxon>
        <taxon>Vombatidae</taxon>
        <taxon>Vombatus</taxon>
    </lineage>
</organism>
<evidence type="ECO:0000256" key="5">
    <source>
        <dbReference type="ARBA" id="ARBA00022692"/>
    </source>
</evidence>
<dbReference type="FunFam" id="2.60.40.10:FF:001425">
    <property type="entry name" value="Interferon gamma receptor 1"/>
    <property type="match status" value="1"/>
</dbReference>
<sequence length="492" mass="56387">MRPGLPQASEVDLRLLLLFVFMYRSWAETPTLEPAASIVPTPTNVEITSYNLNPQVSWNYQRTSQTPTFTVELKDYKEGKWNEVCTNISHHFCNIFDHIKRPLSYYWARVKATIGQKESSYVESKLFFMYQHGKIGPPKLKIQEKNRQLIIDIDHPLTVVEGEEKEPVCFYYDSDYDDCNILTYKVYLNINGSKITEEEAQSCNETQCRLIIPAISFNSEYCVSAKGLCENSEIWQITCEKSEEQCIATSSNPNREEDSSLPMLIIFVCVALVLSIILITYLVWKRKVFQRKDFKLPKSLVSVVRNFNSRNVLEVNSESKYISVVETSYLAIPESEEKNTDHLTPMSSINSEDNREKSEHCQEISSMTEEMTVEENITEMTSDSHQSTIMKENYFHSNSSQAESGSLISNSCLPRDVSENRHVESCDFVSDPELPQSDPEPRADIQDNITPRKVNTSFGYDKPHVLVDMLIDANDKESLIGYRPSEPSVEIL</sequence>
<dbReference type="GO" id="GO:0004896">
    <property type="term" value="F:cytokine receptor activity"/>
    <property type="evidence" value="ECO:0007669"/>
    <property type="project" value="InterPro"/>
</dbReference>
<reference evidence="22" key="3">
    <citation type="submission" date="2025-09" db="UniProtKB">
        <authorList>
            <consortium name="Ensembl"/>
        </authorList>
    </citation>
    <scope>IDENTIFICATION</scope>
</reference>
<dbReference type="InterPro" id="IPR003961">
    <property type="entry name" value="FN3_dom"/>
</dbReference>
<evidence type="ECO:0000256" key="13">
    <source>
        <dbReference type="ARBA" id="ARBA00023319"/>
    </source>
</evidence>
<evidence type="ECO:0000256" key="11">
    <source>
        <dbReference type="ARBA" id="ARBA00023170"/>
    </source>
</evidence>
<proteinExistence type="inferred from homology"/>
<keyword evidence="11" id="KW-0675">Receptor</keyword>
<keyword evidence="8 18" id="KW-1133">Transmembrane helix</keyword>
<dbReference type="OrthoDB" id="9946382at2759"/>
<dbReference type="Gene3D" id="2.60.40.10">
    <property type="entry name" value="Immunoglobulins"/>
    <property type="match status" value="2"/>
</dbReference>
<evidence type="ECO:0000256" key="8">
    <source>
        <dbReference type="ARBA" id="ARBA00022989"/>
    </source>
</evidence>
<evidence type="ECO:0000256" key="3">
    <source>
        <dbReference type="ARBA" id="ARBA00022475"/>
    </source>
</evidence>
<evidence type="ECO:0000313" key="23">
    <source>
        <dbReference type="Proteomes" id="UP000314987"/>
    </source>
</evidence>
<dbReference type="SUPFAM" id="SSF49265">
    <property type="entry name" value="Fibronectin type III"/>
    <property type="match status" value="2"/>
</dbReference>
<evidence type="ECO:0000256" key="6">
    <source>
        <dbReference type="ARBA" id="ARBA00022729"/>
    </source>
</evidence>
<reference evidence="23" key="1">
    <citation type="submission" date="2018-12" db="EMBL/GenBank/DDBJ databases">
        <authorList>
            <person name="Yazar S."/>
        </authorList>
    </citation>
    <scope>NUCLEOTIDE SEQUENCE [LARGE SCALE GENOMIC DNA]</scope>
</reference>
<evidence type="ECO:0000256" key="10">
    <source>
        <dbReference type="ARBA" id="ARBA00023157"/>
    </source>
</evidence>
<keyword evidence="10" id="KW-1015">Disulfide bond</keyword>
<keyword evidence="6 19" id="KW-0732">Signal</keyword>
<keyword evidence="9 18" id="KW-0472">Membrane</keyword>
<evidence type="ECO:0000256" key="9">
    <source>
        <dbReference type="ARBA" id="ARBA00023136"/>
    </source>
</evidence>
<evidence type="ECO:0000256" key="18">
    <source>
        <dbReference type="SAM" id="Phobius"/>
    </source>
</evidence>
<evidence type="ECO:0000256" key="19">
    <source>
        <dbReference type="SAM" id="SignalP"/>
    </source>
</evidence>
<dbReference type="FunFam" id="2.60.40.10:FF:001244">
    <property type="entry name" value="Interferon gamma receptor 1"/>
    <property type="match status" value="1"/>
</dbReference>
<evidence type="ECO:0000256" key="17">
    <source>
        <dbReference type="SAM" id="MobiDB-lite"/>
    </source>
</evidence>
<dbReference type="Proteomes" id="UP000314987">
    <property type="component" value="Unassembled WGS sequence"/>
</dbReference>
<dbReference type="GO" id="GO:0009615">
    <property type="term" value="P:response to virus"/>
    <property type="evidence" value="ECO:0007669"/>
    <property type="project" value="UniProtKB-ARBA"/>
</dbReference>
<evidence type="ECO:0000256" key="4">
    <source>
        <dbReference type="ARBA" id="ARBA00022553"/>
    </source>
</evidence>
<keyword evidence="23" id="KW-1185">Reference proteome</keyword>
<dbReference type="CTD" id="3459"/>
<dbReference type="RefSeq" id="XP_027706568.1">
    <property type="nucleotide sequence ID" value="XM_027850767.1"/>
</dbReference>